<feature type="transmembrane region" description="Helical" evidence="5">
    <location>
        <begin position="276"/>
        <end position="294"/>
    </location>
</feature>
<reference evidence="6" key="2">
    <citation type="submission" date="2020-02" db="EMBL/GenBank/DDBJ databases">
        <title>Identification and distribution of gene clusters putatively required for synthesis of sphingolipid metabolism inhibitors in phylogenetically diverse species of the filamentous fungus Fusarium.</title>
        <authorList>
            <person name="Kim H.-S."/>
            <person name="Busman M."/>
            <person name="Brown D.W."/>
            <person name="Divon H."/>
            <person name="Uhlig S."/>
            <person name="Proctor R.H."/>
        </authorList>
    </citation>
    <scope>NUCLEOTIDE SEQUENCE</scope>
    <source>
        <strain evidence="6">NRRL 25174</strain>
    </source>
</reference>
<dbReference type="Proteomes" id="UP000730481">
    <property type="component" value="Unassembled WGS sequence"/>
</dbReference>
<keyword evidence="7" id="KW-1185">Reference proteome</keyword>
<feature type="transmembrane region" description="Helical" evidence="5">
    <location>
        <begin position="104"/>
        <end position="126"/>
    </location>
</feature>
<proteinExistence type="predicted"/>
<dbReference type="InterPro" id="IPR007568">
    <property type="entry name" value="RTA1"/>
</dbReference>
<keyword evidence="4 5" id="KW-0472">Membrane</keyword>
<feature type="transmembrane region" description="Helical" evidence="5">
    <location>
        <begin position="183"/>
        <end position="207"/>
    </location>
</feature>
<name>A0A9P5ASC8_9HYPO</name>
<dbReference type="GO" id="GO:0005886">
    <property type="term" value="C:plasma membrane"/>
    <property type="evidence" value="ECO:0007669"/>
    <property type="project" value="TreeGrafter"/>
</dbReference>
<dbReference type="PANTHER" id="PTHR31465">
    <property type="entry name" value="PROTEIN RTA1-RELATED"/>
    <property type="match status" value="1"/>
</dbReference>
<feature type="transmembrane region" description="Helical" evidence="5">
    <location>
        <begin position="236"/>
        <end position="256"/>
    </location>
</feature>
<evidence type="ECO:0000313" key="7">
    <source>
        <dbReference type="Proteomes" id="UP000730481"/>
    </source>
</evidence>
<keyword evidence="2 5" id="KW-0812">Transmembrane</keyword>
<evidence type="ECO:0000256" key="1">
    <source>
        <dbReference type="ARBA" id="ARBA00004141"/>
    </source>
</evidence>
<dbReference type="EMBL" id="PVQB02000077">
    <property type="protein sequence ID" value="KAF4343838.1"/>
    <property type="molecule type" value="Genomic_DNA"/>
</dbReference>
<comment type="subcellular location">
    <subcellularLocation>
        <location evidence="1">Membrane</location>
        <topology evidence="1">Multi-pass membrane protein</topology>
    </subcellularLocation>
</comment>
<feature type="transmembrane region" description="Helical" evidence="5">
    <location>
        <begin position="73"/>
        <end position="92"/>
    </location>
</feature>
<evidence type="ECO:0000313" key="6">
    <source>
        <dbReference type="EMBL" id="KAF4343838.1"/>
    </source>
</evidence>
<accession>A0A9P5ASC8</accession>
<evidence type="ECO:0000256" key="4">
    <source>
        <dbReference type="ARBA" id="ARBA00023136"/>
    </source>
</evidence>
<feature type="transmembrane region" description="Helical" evidence="5">
    <location>
        <begin position="147"/>
        <end position="171"/>
    </location>
</feature>
<dbReference type="Pfam" id="PF04479">
    <property type="entry name" value="RTA1"/>
    <property type="match status" value="1"/>
</dbReference>
<gene>
    <name evidence="6" type="ORF">FBEOM_2199</name>
</gene>
<evidence type="ECO:0000256" key="3">
    <source>
        <dbReference type="ARBA" id="ARBA00022989"/>
    </source>
</evidence>
<evidence type="ECO:0000256" key="5">
    <source>
        <dbReference type="SAM" id="Phobius"/>
    </source>
</evidence>
<sequence length="344" mass="37820">MDESSAAFLFDKAEVSHMPFCFKNPNAEDCEDDPGYYQYTVDVAPNAVFLALCTVSLIGILGTWVITRRGTAFNVAMILGLVCEIVGYAARIANWRNRFDLTAFITQICCLTMGPAFMAAGIYLCLRRIVTAFGPENSRLPPEYYTRFFIPCDIVSLFLQAFGGGVVAVAAQQYRSTRLGTDIMIAGLASQAATILVFIICSADFALRSIRRQRVLGEAAFDQRAEIAEVRNSRRFQSFICALSLSAICILSRSAFRVAELSQGWTGSLMGNQTLFIIFEGILIVVAVISLNIFHPSFCMKELLELEGGGLKGIWGFRIRNEATANGGPVEYHRKTPTSESVAI</sequence>
<comment type="caution">
    <text evidence="6">The sequence shown here is derived from an EMBL/GenBank/DDBJ whole genome shotgun (WGS) entry which is preliminary data.</text>
</comment>
<protein>
    <submittedName>
        <fullName evidence="6">RTA1 like family</fullName>
    </submittedName>
</protein>
<dbReference type="GO" id="GO:0000324">
    <property type="term" value="C:fungal-type vacuole"/>
    <property type="evidence" value="ECO:0007669"/>
    <property type="project" value="TreeGrafter"/>
</dbReference>
<feature type="transmembrane region" description="Helical" evidence="5">
    <location>
        <begin position="47"/>
        <end position="66"/>
    </location>
</feature>
<dbReference type="AlphaFoldDB" id="A0A9P5ASC8"/>
<dbReference type="PANTHER" id="PTHR31465:SF7">
    <property type="entry name" value="SPHINGOID LONG-CHAIN BASE TRANSPORTER RSB1"/>
    <property type="match status" value="1"/>
</dbReference>
<organism evidence="6 7">
    <name type="scientific">Fusarium beomiforme</name>
    <dbReference type="NCBI Taxonomy" id="44412"/>
    <lineage>
        <taxon>Eukaryota</taxon>
        <taxon>Fungi</taxon>
        <taxon>Dikarya</taxon>
        <taxon>Ascomycota</taxon>
        <taxon>Pezizomycotina</taxon>
        <taxon>Sordariomycetes</taxon>
        <taxon>Hypocreomycetidae</taxon>
        <taxon>Hypocreales</taxon>
        <taxon>Nectriaceae</taxon>
        <taxon>Fusarium</taxon>
        <taxon>Fusarium burgessii species complex</taxon>
    </lineage>
</organism>
<evidence type="ECO:0000256" key="2">
    <source>
        <dbReference type="ARBA" id="ARBA00022692"/>
    </source>
</evidence>
<reference evidence="6" key="1">
    <citation type="journal article" date="2017" name="Mycologia">
        <title>Fusarium algeriense, sp. nov., a novel toxigenic crown rot pathogen of durum wheat from Algeria is nested in the Fusarium burgessii species complex.</title>
        <authorList>
            <person name="Laraba I."/>
            <person name="Keddad A."/>
            <person name="Boureghda H."/>
            <person name="Abdallah N."/>
            <person name="Vaughan M.M."/>
            <person name="Proctor R.H."/>
            <person name="Busman M."/>
            <person name="O'Donnell K."/>
        </authorList>
    </citation>
    <scope>NUCLEOTIDE SEQUENCE</scope>
    <source>
        <strain evidence="6">NRRL 25174</strain>
    </source>
</reference>
<dbReference type="OrthoDB" id="4521223at2759"/>
<keyword evidence="3 5" id="KW-1133">Transmembrane helix</keyword>